<evidence type="ECO:0008006" key="3">
    <source>
        <dbReference type="Google" id="ProtNLM"/>
    </source>
</evidence>
<dbReference type="GO" id="GO:0004190">
    <property type="term" value="F:aspartic-type endopeptidase activity"/>
    <property type="evidence" value="ECO:0007669"/>
    <property type="project" value="InterPro"/>
</dbReference>
<evidence type="ECO:0000313" key="1">
    <source>
        <dbReference type="EMBL" id="KAF7243131.1"/>
    </source>
</evidence>
<dbReference type="OrthoDB" id="6137576at2759"/>
<comment type="caution">
    <text evidence="1">The sequence shown here is derived from an EMBL/GenBank/DDBJ whole genome shotgun (WGS) entry which is preliminary data.</text>
</comment>
<dbReference type="SUPFAM" id="SSF50630">
    <property type="entry name" value="Acid proteases"/>
    <property type="match status" value="1"/>
</dbReference>
<keyword evidence="2" id="KW-1185">Reference proteome</keyword>
<reference evidence="1" key="1">
    <citation type="submission" date="2019-07" db="EMBL/GenBank/DDBJ databases">
        <title>Annotation for the trematode Paragonimus miyazaki's.</title>
        <authorList>
            <person name="Choi Y.-J."/>
        </authorList>
    </citation>
    <scope>NUCLEOTIDE SEQUENCE</scope>
    <source>
        <strain evidence="1">Japan</strain>
    </source>
</reference>
<protein>
    <recommendedName>
        <fullName evidence="3">Peptidase A2 domain-containing protein</fullName>
    </recommendedName>
</protein>
<name>A0A8S9YRS3_9TREM</name>
<dbReference type="CDD" id="cd00303">
    <property type="entry name" value="retropepsin_like"/>
    <property type="match status" value="1"/>
</dbReference>
<dbReference type="InterPro" id="IPR001969">
    <property type="entry name" value="Aspartic_peptidase_AS"/>
</dbReference>
<gene>
    <name evidence="1" type="ORF">EG68_10359</name>
</gene>
<evidence type="ECO:0000313" key="2">
    <source>
        <dbReference type="Proteomes" id="UP000822476"/>
    </source>
</evidence>
<dbReference type="Pfam" id="PF13975">
    <property type="entry name" value="gag-asp_proteas"/>
    <property type="match status" value="1"/>
</dbReference>
<dbReference type="EMBL" id="JTDE01006554">
    <property type="protein sequence ID" value="KAF7243131.1"/>
    <property type="molecule type" value="Genomic_DNA"/>
</dbReference>
<dbReference type="AlphaFoldDB" id="A0A8S9YRS3"/>
<dbReference type="Gene3D" id="2.40.70.10">
    <property type="entry name" value="Acid Proteases"/>
    <property type="match status" value="1"/>
</dbReference>
<dbReference type="PROSITE" id="PS00141">
    <property type="entry name" value="ASP_PROTEASE"/>
    <property type="match status" value="1"/>
</dbReference>
<dbReference type="InterPro" id="IPR021109">
    <property type="entry name" value="Peptidase_aspartic_dom_sf"/>
</dbReference>
<proteinExistence type="predicted"/>
<accession>A0A8S9YRS3</accession>
<organism evidence="1 2">
    <name type="scientific">Paragonimus skrjabini miyazakii</name>
    <dbReference type="NCBI Taxonomy" id="59628"/>
    <lineage>
        <taxon>Eukaryota</taxon>
        <taxon>Metazoa</taxon>
        <taxon>Spiralia</taxon>
        <taxon>Lophotrochozoa</taxon>
        <taxon>Platyhelminthes</taxon>
        <taxon>Trematoda</taxon>
        <taxon>Digenea</taxon>
        <taxon>Plagiorchiida</taxon>
        <taxon>Troglotremata</taxon>
        <taxon>Troglotrematidae</taxon>
        <taxon>Paragonimus</taxon>
    </lineage>
</organism>
<dbReference type="Proteomes" id="UP000822476">
    <property type="component" value="Unassembled WGS sequence"/>
</dbReference>
<sequence>MKPLSVRGSTNKEAILFLVDTGASCSLIRAQLADRLTKHRRSPTKLVCLLAANGTEMRVASSLFAGVQLGSFSGEHHFLACPSLQWKAILGMDFLGRFGGVLHLRDSQISIGSCVVGFEKGRPADVCSIVDWKTAFEVEVLNPLRSYKTLLAMLTQLVHTLSKFRDVFALGDDAPGRTSTRLTRQTTGR</sequence>
<dbReference type="GO" id="GO:0006508">
    <property type="term" value="P:proteolysis"/>
    <property type="evidence" value="ECO:0007669"/>
    <property type="project" value="InterPro"/>
</dbReference>